<dbReference type="PANTHER" id="PTHR10769">
    <property type="entry name" value="40S RIBOSOMAL PROTEIN S28"/>
    <property type="match status" value="1"/>
</dbReference>
<sequence>MDTRLIQPIKLARVTKVLCWTGSEGQCIQMCVVFMDDASSSFTCNVKGLLHEGDLLMLLELEHEACRLR</sequence>
<keyword evidence="3" id="KW-0687">Ribonucleoprotein</keyword>
<comment type="subunit">
    <text evidence="6">Component of the 40S small ribosomal subunit. Part of the small subunit (SSU) processome, composed of more than 70 proteins and the RNA chaperone small nucleolar RNA (snoRNA) U3.</text>
</comment>
<name>A0ABM3WA76_ERIEU</name>
<evidence type="ECO:0000256" key="5">
    <source>
        <dbReference type="ARBA" id="ARBA00035453"/>
    </source>
</evidence>
<evidence type="ECO:0000313" key="7">
    <source>
        <dbReference type="Proteomes" id="UP001652624"/>
    </source>
</evidence>
<dbReference type="Pfam" id="PF01200">
    <property type="entry name" value="Ribosomal_S28e"/>
    <property type="match status" value="1"/>
</dbReference>
<evidence type="ECO:0000256" key="4">
    <source>
        <dbReference type="ARBA" id="ARBA00035146"/>
    </source>
</evidence>
<dbReference type="SUPFAM" id="SSF50249">
    <property type="entry name" value="Nucleic acid-binding proteins"/>
    <property type="match status" value="1"/>
</dbReference>
<reference evidence="8" key="1">
    <citation type="submission" date="2025-08" db="UniProtKB">
        <authorList>
            <consortium name="RefSeq"/>
        </authorList>
    </citation>
    <scope>IDENTIFICATION</scope>
</reference>
<dbReference type="Proteomes" id="UP001652624">
    <property type="component" value="Chromosome 17"/>
</dbReference>
<dbReference type="Gene3D" id="2.40.50.140">
    <property type="entry name" value="Nucleic acid-binding proteins"/>
    <property type="match status" value="1"/>
</dbReference>
<gene>
    <name evidence="8" type="primary">LOC107522357</name>
</gene>
<keyword evidence="7" id="KW-1185">Reference proteome</keyword>
<evidence type="ECO:0000256" key="6">
    <source>
        <dbReference type="ARBA" id="ARBA00046579"/>
    </source>
</evidence>
<dbReference type="InterPro" id="IPR012340">
    <property type="entry name" value="NA-bd_OB-fold"/>
</dbReference>
<evidence type="ECO:0000256" key="3">
    <source>
        <dbReference type="ARBA" id="ARBA00023274"/>
    </source>
</evidence>
<evidence type="ECO:0000256" key="2">
    <source>
        <dbReference type="ARBA" id="ARBA00022980"/>
    </source>
</evidence>
<organism evidence="7 8">
    <name type="scientific">Erinaceus europaeus</name>
    <name type="common">Western European hedgehog</name>
    <dbReference type="NCBI Taxonomy" id="9365"/>
    <lineage>
        <taxon>Eukaryota</taxon>
        <taxon>Metazoa</taxon>
        <taxon>Chordata</taxon>
        <taxon>Craniata</taxon>
        <taxon>Vertebrata</taxon>
        <taxon>Euteleostomi</taxon>
        <taxon>Mammalia</taxon>
        <taxon>Eutheria</taxon>
        <taxon>Laurasiatheria</taxon>
        <taxon>Eulipotyphla</taxon>
        <taxon>Erinaceidae</taxon>
        <taxon>Erinaceinae</taxon>
        <taxon>Erinaceus</taxon>
    </lineage>
</organism>
<keyword evidence="2" id="KW-0689">Ribosomal protein</keyword>
<proteinExistence type="inferred from homology"/>
<dbReference type="RefSeq" id="XP_060033475.1">
    <property type="nucleotide sequence ID" value="XM_060177492.1"/>
</dbReference>
<dbReference type="InterPro" id="IPR000289">
    <property type="entry name" value="Ribosomal_eS28"/>
</dbReference>
<dbReference type="PANTHER" id="PTHR10769:SF3">
    <property type="entry name" value="SMALL RIBOSOMAL SUBUNIT PROTEIN ES28"/>
    <property type="match status" value="1"/>
</dbReference>
<accession>A0ABM3WA76</accession>
<dbReference type="GeneID" id="107522357"/>
<comment type="similarity">
    <text evidence="1">Belongs to the eukaryotic ribosomal protein eS28 family.</text>
</comment>
<protein>
    <recommendedName>
        <fullName evidence="4">Small ribosomal subunit protein eS28</fullName>
    </recommendedName>
    <alternativeName>
        <fullName evidence="5">40S ribosomal protein S28</fullName>
    </alternativeName>
</protein>
<evidence type="ECO:0000313" key="8">
    <source>
        <dbReference type="RefSeq" id="XP_060033475.1"/>
    </source>
</evidence>
<evidence type="ECO:0000256" key="1">
    <source>
        <dbReference type="ARBA" id="ARBA00005943"/>
    </source>
</evidence>